<dbReference type="Proteomes" id="UP000258309">
    <property type="component" value="Unassembled WGS sequence"/>
</dbReference>
<feature type="non-terminal residue" evidence="1">
    <location>
        <position position="1"/>
    </location>
</feature>
<comment type="caution">
    <text evidence="1">The sequence shown here is derived from an EMBL/GenBank/DDBJ whole genome shotgun (WGS) entry which is preliminary data.</text>
</comment>
<organism evidence="1 2">
    <name type="scientific">Scytalidium lignicola</name>
    <name type="common">Hyphomycete</name>
    <dbReference type="NCBI Taxonomy" id="5539"/>
    <lineage>
        <taxon>Eukaryota</taxon>
        <taxon>Fungi</taxon>
        <taxon>Dikarya</taxon>
        <taxon>Ascomycota</taxon>
        <taxon>Pezizomycotina</taxon>
        <taxon>Leotiomycetes</taxon>
        <taxon>Leotiomycetes incertae sedis</taxon>
        <taxon>Scytalidium</taxon>
    </lineage>
</organism>
<gene>
    <name evidence="1" type="ORF">B7463_g7476</name>
</gene>
<sequence>MPHAPAKSVALLNIGQSQSEPDPDWTQLPHDIIDVSPLDAYTLKELLTKFNPLEGEMPISSTTKSGDRVLVSKSLLVPELNKAIQECEAKGMQTIVLDCTGDFDLVTSTAKVILPGQVLYQRELQREWMDSEKVAVLVPVDEQQSFLTERWIGRLPKTVKVKAFTLSPKASLDEATNSAKKLVSEGYCAAIMDCFGYSVAQGKAVEEAGLDVFLAKGVTIDALAGEY</sequence>
<dbReference type="OrthoDB" id="4540276at2759"/>
<name>A0A3E2H628_SCYLI</name>
<evidence type="ECO:0000313" key="1">
    <source>
        <dbReference type="EMBL" id="RFU28855.1"/>
    </source>
</evidence>
<reference evidence="1 2" key="1">
    <citation type="submission" date="2018-05" db="EMBL/GenBank/DDBJ databases">
        <title>Draft genome sequence of Scytalidium lignicola DSM 105466, a ubiquitous saprotrophic fungus.</title>
        <authorList>
            <person name="Buettner E."/>
            <person name="Gebauer A.M."/>
            <person name="Hofrichter M."/>
            <person name="Liers C."/>
            <person name="Kellner H."/>
        </authorList>
    </citation>
    <scope>NUCLEOTIDE SEQUENCE [LARGE SCALE GENOMIC DNA]</scope>
    <source>
        <strain evidence="1 2">DSM 105466</strain>
    </source>
</reference>
<feature type="non-terminal residue" evidence="1">
    <location>
        <position position="227"/>
    </location>
</feature>
<evidence type="ECO:0000313" key="2">
    <source>
        <dbReference type="Proteomes" id="UP000258309"/>
    </source>
</evidence>
<accession>A0A3E2H628</accession>
<dbReference type="STRING" id="5539.A0A3E2H628"/>
<evidence type="ECO:0008006" key="3">
    <source>
        <dbReference type="Google" id="ProtNLM"/>
    </source>
</evidence>
<keyword evidence="2" id="KW-1185">Reference proteome</keyword>
<proteinExistence type="predicted"/>
<dbReference type="AlphaFoldDB" id="A0A3E2H628"/>
<dbReference type="Pfam" id="PF07302">
    <property type="entry name" value="AroM"/>
    <property type="match status" value="1"/>
</dbReference>
<protein>
    <recommendedName>
        <fullName evidence="3">AroM protein</fullName>
    </recommendedName>
</protein>
<dbReference type="InterPro" id="IPR010843">
    <property type="entry name" value="Uncharacterised_AroM"/>
</dbReference>
<dbReference type="EMBL" id="NCSJ02000148">
    <property type="protein sequence ID" value="RFU28855.1"/>
    <property type="molecule type" value="Genomic_DNA"/>
</dbReference>